<reference evidence="2" key="1">
    <citation type="submission" date="2020-10" db="EMBL/GenBank/DDBJ databases">
        <authorList>
            <person name="Gilroy R."/>
        </authorList>
    </citation>
    <scope>NUCLEOTIDE SEQUENCE</scope>
    <source>
        <strain evidence="2">ChiSxjej2B14-8506</strain>
    </source>
</reference>
<dbReference type="Proteomes" id="UP000824123">
    <property type="component" value="Unassembled WGS sequence"/>
</dbReference>
<gene>
    <name evidence="2" type="ORF">IAC59_06250</name>
</gene>
<feature type="transmembrane region" description="Helical" evidence="1">
    <location>
        <begin position="6"/>
        <end position="26"/>
    </location>
</feature>
<name>A0A9D1LRW2_9FIRM</name>
<dbReference type="InterPro" id="IPR005562">
    <property type="entry name" value="SpoVA"/>
</dbReference>
<keyword evidence="1" id="KW-1133">Transmembrane helix</keyword>
<proteinExistence type="predicted"/>
<organism evidence="2 3">
    <name type="scientific">Candidatus Fimadaptatus faecigallinarum</name>
    <dbReference type="NCBI Taxonomy" id="2840814"/>
    <lineage>
        <taxon>Bacteria</taxon>
        <taxon>Bacillati</taxon>
        <taxon>Bacillota</taxon>
        <taxon>Clostridia</taxon>
        <taxon>Eubacteriales</taxon>
        <taxon>Candidatus Fimadaptatus</taxon>
    </lineage>
</organism>
<reference evidence="2" key="2">
    <citation type="journal article" date="2021" name="PeerJ">
        <title>Extensive microbial diversity within the chicken gut microbiome revealed by metagenomics and culture.</title>
        <authorList>
            <person name="Gilroy R."/>
            <person name="Ravi A."/>
            <person name="Getino M."/>
            <person name="Pursley I."/>
            <person name="Horton D.L."/>
            <person name="Alikhan N.F."/>
            <person name="Baker D."/>
            <person name="Gharbi K."/>
            <person name="Hall N."/>
            <person name="Watson M."/>
            <person name="Adriaenssens E.M."/>
            <person name="Foster-Nyarko E."/>
            <person name="Jarju S."/>
            <person name="Secka A."/>
            <person name="Antonio M."/>
            <person name="Oren A."/>
            <person name="Chaudhuri R.R."/>
            <person name="La Ragione R."/>
            <person name="Hildebrand F."/>
            <person name="Pallen M.J."/>
        </authorList>
    </citation>
    <scope>NUCLEOTIDE SEQUENCE</scope>
    <source>
        <strain evidence="2">ChiSxjej2B14-8506</strain>
    </source>
</reference>
<keyword evidence="1" id="KW-0472">Membrane</keyword>
<dbReference type="PANTHER" id="PTHR38450:SF2">
    <property type="entry name" value="STAGE V SPORULATION PROTEIN AEB"/>
    <property type="match status" value="1"/>
</dbReference>
<feature type="transmembrane region" description="Helical" evidence="1">
    <location>
        <begin position="33"/>
        <end position="52"/>
    </location>
</feature>
<dbReference type="PANTHER" id="PTHR38450">
    <property type="entry name" value="STAGE V SPORULATION PROTEIN AC-RELATED"/>
    <property type="match status" value="1"/>
</dbReference>
<keyword evidence="1" id="KW-0812">Transmembrane</keyword>
<dbReference type="AlphaFoldDB" id="A0A9D1LRW2"/>
<feature type="transmembrane region" description="Helical" evidence="1">
    <location>
        <begin position="95"/>
        <end position="115"/>
    </location>
</feature>
<dbReference type="EMBL" id="DVNK01000039">
    <property type="protein sequence ID" value="HIU46842.1"/>
    <property type="molecule type" value="Genomic_DNA"/>
</dbReference>
<comment type="caution">
    <text evidence="2">The sequence shown here is derived from an EMBL/GenBank/DDBJ whole genome shotgun (WGS) entry which is preliminary data.</text>
</comment>
<dbReference type="Pfam" id="PF03862">
    <property type="entry name" value="SpoVAC_SpoVAEB"/>
    <property type="match status" value="1"/>
</dbReference>
<evidence type="ECO:0000313" key="3">
    <source>
        <dbReference type="Proteomes" id="UP000824123"/>
    </source>
</evidence>
<evidence type="ECO:0000313" key="2">
    <source>
        <dbReference type="EMBL" id="HIU46842.1"/>
    </source>
</evidence>
<accession>A0A9D1LRW2</accession>
<protein>
    <submittedName>
        <fullName evidence="2">SpoVA/SpoVAEb family sporulation membrane protein</fullName>
    </submittedName>
</protein>
<evidence type="ECO:0000256" key="1">
    <source>
        <dbReference type="SAM" id="Phobius"/>
    </source>
</evidence>
<sequence>MELFWAMVRAFVVGGALCALGELLILRTNLTSARILVLFVIAGVALGALGIYEPLIEFAGAGATTPLTGFGYSLSQGAIKGAREEGLMGALSGGIAATAAGVAASIVFGYIAALCSRPRSKD</sequence>